<comment type="caution">
    <text evidence="2">The sequence shown here is derived from an EMBL/GenBank/DDBJ whole genome shotgun (WGS) entry which is preliminary data.</text>
</comment>
<keyword evidence="3" id="KW-1185">Reference proteome</keyword>
<dbReference type="EMBL" id="VSRR010120345">
    <property type="protein sequence ID" value="MPC99875.1"/>
    <property type="molecule type" value="Genomic_DNA"/>
</dbReference>
<gene>
    <name evidence="2" type="ORF">E2C01_095320</name>
</gene>
<feature type="region of interest" description="Disordered" evidence="1">
    <location>
        <begin position="44"/>
        <end position="78"/>
    </location>
</feature>
<feature type="compositionally biased region" description="Low complexity" evidence="1">
    <location>
        <begin position="49"/>
        <end position="58"/>
    </location>
</feature>
<proteinExistence type="predicted"/>
<feature type="region of interest" description="Disordered" evidence="1">
    <location>
        <begin position="1"/>
        <end position="21"/>
    </location>
</feature>
<accession>A0A5B7JZ36</accession>
<dbReference type="Proteomes" id="UP000324222">
    <property type="component" value="Unassembled WGS sequence"/>
</dbReference>
<sequence>MLPFTCCPENPQPPKTPGRLSLRVAPSGGGLRCVPSRWCLTRGTPGRPSSSSLTAGLRSSRKLSPHTPMTSCLMGRRW</sequence>
<name>A0A5B7JZ36_PORTR</name>
<evidence type="ECO:0000256" key="1">
    <source>
        <dbReference type="SAM" id="MobiDB-lite"/>
    </source>
</evidence>
<reference evidence="2 3" key="1">
    <citation type="submission" date="2019-05" db="EMBL/GenBank/DDBJ databases">
        <title>Another draft genome of Portunus trituberculatus and its Hox gene families provides insights of decapod evolution.</title>
        <authorList>
            <person name="Jeong J.-H."/>
            <person name="Song I."/>
            <person name="Kim S."/>
            <person name="Choi T."/>
            <person name="Kim D."/>
            <person name="Ryu S."/>
            <person name="Kim W."/>
        </authorList>
    </citation>
    <scope>NUCLEOTIDE SEQUENCE [LARGE SCALE GENOMIC DNA]</scope>
    <source>
        <tissue evidence="2">Muscle</tissue>
    </source>
</reference>
<dbReference type="AlphaFoldDB" id="A0A5B7JZ36"/>
<evidence type="ECO:0000313" key="3">
    <source>
        <dbReference type="Proteomes" id="UP000324222"/>
    </source>
</evidence>
<evidence type="ECO:0000313" key="2">
    <source>
        <dbReference type="EMBL" id="MPC99875.1"/>
    </source>
</evidence>
<protein>
    <submittedName>
        <fullName evidence="2">Uncharacterized protein</fullName>
    </submittedName>
</protein>
<organism evidence="2 3">
    <name type="scientific">Portunus trituberculatus</name>
    <name type="common">Swimming crab</name>
    <name type="synonym">Neptunus trituberculatus</name>
    <dbReference type="NCBI Taxonomy" id="210409"/>
    <lineage>
        <taxon>Eukaryota</taxon>
        <taxon>Metazoa</taxon>
        <taxon>Ecdysozoa</taxon>
        <taxon>Arthropoda</taxon>
        <taxon>Crustacea</taxon>
        <taxon>Multicrustacea</taxon>
        <taxon>Malacostraca</taxon>
        <taxon>Eumalacostraca</taxon>
        <taxon>Eucarida</taxon>
        <taxon>Decapoda</taxon>
        <taxon>Pleocyemata</taxon>
        <taxon>Brachyura</taxon>
        <taxon>Eubrachyura</taxon>
        <taxon>Portunoidea</taxon>
        <taxon>Portunidae</taxon>
        <taxon>Portuninae</taxon>
        <taxon>Portunus</taxon>
    </lineage>
</organism>